<dbReference type="Gene3D" id="3.40.630.30">
    <property type="match status" value="1"/>
</dbReference>
<comment type="caution">
    <text evidence="2">The sequence shown here is derived from an EMBL/GenBank/DDBJ whole genome shotgun (WGS) entry which is preliminary data.</text>
</comment>
<proteinExistence type="predicted"/>
<accession>A0AAE4HYY2</accession>
<reference evidence="2" key="1">
    <citation type="submission" date="2023-03" db="EMBL/GenBank/DDBJ databases">
        <authorList>
            <person name="Shen W."/>
            <person name="Cai J."/>
        </authorList>
    </citation>
    <scope>NUCLEOTIDE SEQUENCE</scope>
    <source>
        <strain evidence="2">P82-2</strain>
    </source>
</reference>
<dbReference type="CDD" id="cd04301">
    <property type="entry name" value="NAT_SF"/>
    <property type="match status" value="1"/>
</dbReference>
<sequence length="155" mass="17998">MVSIICSKNYKINKQASSEVLRTLPEWFGIEQSTQAYIESACIVPCLIAYDNDEIIGFLSIIESNDFLEIDAMGVKPIYHKRGVGRQLINNLIEYARVNNYLRIIVKTLSDKHPDINYKLTRLFYHLLGFVDKRELLIWGEELPCIEMELLIDEK</sequence>
<evidence type="ECO:0000313" key="2">
    <source>
        <dbReference type="EMBL" id="MDT2732007.1"/>
    </source>
</evidence>
<dbReference type="AlphaFoldDB" id="A0AAE4HYY2"/>
<dbReference type="RefSeq" id="WP_076751905.1">
    <property type="nucleotide sequence ID" value="NZ_LQRN01000011.1"/>
</dbReference>
<organism evidence="2 3">
    <name type="scientific">Streptococcus parauberis</name>
    <dbReference type="NCBI Taxonomy" id="1348"/>
    <lineage>
        <taxon>Bacteria</taxon>
        <taxon>Bacillati</taxon>
        <taxon>Bacillota</taxon>
        <taxon>Bacilli</taxon>
        <taxon>Lactobacillales</taxon>
        <taxon>Streptococcaceae</taxon>
        <taxon>Streptococcus</taxon>
    </lineage>
</organism>
<dbReference type="Proteomes" id="UP001180515">
    <property type="component" value="Unassembled WGS sequence"/>
</dbReference>
<gene>
    <name evidence="2" type="ORF">P7G31_07075</name>
</gene>
<protein>
    <submittedName>
        <fullName evidence="2">GNAT family N-acetyltransferase</fullName>
    </submittedName>
</protein>
<dbReference type="SUPFAM" id="SSF55729">
    <property type="entry name" value="Acyl-CoA N-acyltransferases (Nat)"/>
    <property type="match status" value="1"/>
</dbReference>
<dbReference type="EMBL" id="JARQAG010000009">
    <property type="protein sequence ID" value="MDT2732007.1"/>
    <property type="molecule type" value="Genomic_DNA"/>
</dbReference>
<evidence type="ECO:0000259" key="1">
    <source>
        <dbReference type="PROSITE" id="PS51186"/>
    </source>
</evidence>
<evidence type="ECO:0000313" key="3">
    <source>
        <dbReference type="Proteomes" id="UP001180515"/>
    </source>
</evidence>
<name>A0AAE4HYY2_9STRE</name>
<dbReference type="Pfam" id="PF00583">
    <property type="entry name" value="Acetyltransf_1"/>
    <property type="match status" value="1"/>
</dbReference>
<feature type="domain" description="N-acetyltransferase" evidence="1">
    <location>
        <begin position="7"/>
        <end position="153"/>
    </location>
</feature>
<dbReference type="InterPro" id="IPR000182">
    <property type="entry name" value="GNAT_dom"/>
</dbReference>
<dbReference type="PROSITE" id="PS51186">
    <property type="entry name" value="GNAT"/>
    <property type="match status" value="1"/>
</dbReference>
<dbReference type="GO" id="GO:0016747">
    <property type="term" value="F:acyltransferase activity, transferring groups other than amino-acyl groups"/>
    <property type="evidence" value="ECO:0007669"/>
    <property type="project" value="InterPro"/>
</dbReference>
<dbReference type="InterPro" id="IPR016181">
    <property type="entry name" value="Acyl_CoA_acyltransferase"/>
</dbReference>